<dbReference type="Proteomes" id="UP000075606">
    <property type="component" value="Unassembled WGS sequence"/>
</dbReference>
<dbReference type="GO" id="GO:0022857">
    <property type="term" value="F:transmembrane transporter activity"/>
    <property type="evidence" value="ECO:0007669"/>
    <property type="project" value="InterPro"/>
</dbReference>
<dbReference type="Gene3D" id="2.40.30.170">
    <property type="match status" value="1"/>
</dbReference>
<dbReference type="OrthoDB" id="9806939at2"/>
<dbReference type="PANTHER" id="PTHR30097:SF15">
    <property type="entry name" value="CATION EFFLUX SYSTEM PROTEIN CUSB"/>
    <property type="match status" value="1"/>
</dbReference>
<proteinExistence type="inferred from homology"/>
<comment type="similarity">
    <text evidence="1">Belongs to the membrane fusion protein (MFP) (TC 8.A.1) family.</text>
</comment>
<evidence type="ECO:0000313" key="10">
    <source>
        <dbReference type="EMBL" id="KYG77253.1"/>
    </source>
</evidence>
<feature type="domain" description="CusB-like barrel-sandwich hybrid" evidence="7">
    <location>
        <begin position="138"/>
        <end position="250"/>
    </location>
</feature>
<evidence type="ECO:0000256" key="1">
    <source>
        <dbReference type="ARBA" id="ARBA00009477"/>
    </source>
</evidence>
<dbReference type="RefSeq" id="WP_068215414.1">
    <property type="nucleotide sequence ID" value="NZ_LRPC01000001.1"/>
</dbReference>
<dbReference type="STRING" id="333140.AWW68_00345"/>
<accession>A0A150XEX1</accession>
<feature type="domain" description="CusB-like three alpha-helical bundle" evidence="6">
    <location>
        <begin position="167"/>
        <end position="216"/>
    </location>
</feature>
<evidence type="ECO:0000256" key="3">
    <source>
        <dbReference type="SAM" id="Phobius"/>
    </source>
</evidence>
<keyword evidence="11" id="KW-1185">Reference proteome</keyword>
<dbReference type="Pfam" id="PF25975">
    <property type="entry name" value="CzcB_C"/>
    <property type="match status" value="1"/>
</dbReference>
<dbReference type="InterPro" id="IPR051909">
    <property type="entry name" value="MFP_Cation_Efflux"/>
</dbReference>
<evidence type="ECO:0000313" key="11">
    <source>
        <dbReference type="Proteomes" id="UP000075606"/>
    </source>
</evidence>
<evidence type="ECO:0000259" key="4">
    <source>
        <dbReference type="Pfam" id="PF11827"/>
    </source>
</evidence>
<evidence type="ECO:0000259" key="9">
    <source>
        <dbReference type="Pfam" id="PF25975"/>
    </source>
</evidence>
<evidence type="ECO:0000259" key="8">
    <source>
        <dbReference type="Pfam" id="PF25954"/>
    </source>
</evidence>
<dbReference type="Pfam" id="PF25954">
    <property type="entry name" value="Beta-barrel_RND_2"/>
    <property type="match status" value="1"/>
</dbReference>
<dbReference type="AlphaFoldDB" id="A0A150XEX1"/>
<dbReference type="EMBL" id="LRPC01000001">
    <property type="protein sequence ID" value="KYG77253.1"/>
    <property type="molecule type" value="Genomic_DNA"/>
</dbReference>
<evidence type="ECO:0000259" key="6">
    <source>
        <dbReference type="Pfam" id="PF25869"/>
    </source>
</evidence>
<keyword evidence="2" id="KW-0813">Transport</keyword>
<dbReference type="Pfam" id="PF25919">
    <property type="entry name" value="BSH_CusB"/>
    <property type="match status" value="1"/>
</dbReference>
<protein>
    <submittedName>
        <fullName evidence="10">Efflux transporter periplasmic adaptor subunit</fullName>
    </submittedName>
</protein>
<keyword evidence="3" id="KW-0812">Transmembrane</keyword>
<name>A0A150XEX1_9BACT</name>
<dbReference type="Pfam" id="PF19335">
    <property type="entry name" value="HMBD"/>
    <property type="match status" value="1"/>
</dbReference>
<gene>
    <name evidence="10" type="ORF">AWW68_00345</name>
</gene>
<dbReference type="Pfam" id="PF25869">
    <property type="entry name" value="3HB_CusB"/>
    <property type="match status" value="1"/>
</dbReference>
<evidence type="ECO:0000256" key="2">
    <source>
        <dbReference type="ARBA" id="ARBA00022448"/>
    </source>
</evidence>
<dbReference type="InterPro" id="IPR006143">
    <property type="entry name" value="RND_pump_MFP"/>
</dbReference>
<dbReference type="SUPFAM" id="SSF111369">
    <property type="entry name" value="HlyD-like secretion proteins"/>
    <property type="match status" value="1"/>
</dbReference>
<feature type="domain" description="CusB-like beta-barrel" evidence="8">
    <location>
        <begin position="254"/>
        <end position="327"/>
    </location>
</feature>
<feature type="transmembrane region" description="Helical" evidence="3">
    <location>
        <begin position="7"/>
        <end position="27"/>
    </location>
</feature>
<feature type="domain" description="CzcB-like C-terminal circularly permuted SH3-like" evidence="9">
    <location>
        <begin position="341"/>
        <end position="402"/>
    </location>
</feature>
<dbReference type="Pfam" id="PF11827">
    <property type="entry name" value="DUF3347"/>
    <property type="match status" value="1"/>
</dbReference>
<keyword evidence="3" id="KW-0472">Membrane</keyword>
<dbReference type="InterPro" id="IPR058790">
    <property type="entry name" value="BSH_CusB"/>
</dbReference>
<sequence length="607" mass="67232">MKISVQKLIVIGLVILSAGLLIGWFIFSGSTSVKNLSADDHSHTEVINGETVWTCSMHPQIRQGESGQCPICGMDLIPLEEDEGDGIDPMAISMSPTAMQLASVATAQAGSLRPVKNIQLNGKVQEDERLVYSQTSHFPGRIEKLMVNFTGEYVKKGQPIAYLYSPELVTAQEELFEAYKIREKQPNLYKAAREKLKNWKLEEAQIDAVINTGEAKDEFPINADHSGYVIAKNINLGDHVKAGQAIYEIADLSQVWILFDVYESDLPWVSKGDSVYFTVASLPGKTYEGKLDFIDPVINPQTRVAQARVVVKNIDKNLKPEMFASGLIKAELEKRKDQLIIPESSVLWTGKRSVVYVKTSEGKGLHFKMREVVLGPSLEDSYIVESGLMAGEEIAVSGAFSIDAAAQLSGKPSMMAPEGGAAMIGHNHGELNQSSSQMDHSKPLMSEQLKVNKFDQTYASDPKFQGQLQAVFNAYLPVKDALIQSDAKTASQEAENLQATIDKVNMKFVKGEGHIEWMKDLEVLQEATEGIVRESDIEKARMMLSPLSDQLYHSLKKFKVKIEGYRQFCPMAKNNQGAFWLSNSEKIMNPYFGDAMLTCGEVTEDLN</sequence>
<feature type="domain" description="DUF3347" evidence="4">
    <location>
        <begin position="471"/>
        <end position="561"/>
    </location>
</feature>
<dbReference type="InterPro" id="IPR058791">
    <property type="entry name" value="3HB_CusB"/>
</dbReference>
<dbReference type="GO" id="GO:0046914">
    <property type="term" value="F:transition metal ion binding"/>
    <property type="evidence" value="ECO:0007669"/>
    <property type="project" value="TreeGrafter"/>
</dbReference>
<dbReference type="GO" id="GO:0016020">
    <property type="term" value="C:membrane"/>
    <property type="evidence" value="ECO:0007669"/>
    <property type="project" value="InterPro"/>
</dbReference>
<dbReference type="InterPro" id="IPR058792">
    <property type="entry name" value="Beta-barrel_RND_2"/>
</dbReference>
<dbReference type="NCBIfam" id="TIGR01730">
    <property type="entry name" value="RND_mfp"/>
    <property type="match status" value="1"/>
</dbReference>
<dbReference type="GO" id="GO:0060003">
    <property type="term" value="P:copper ion export"/>
    <property type="evidence" value="ECO:0007669"/>
    <property type="project" value="TreeGrafter"/>
</dbReference>
<dbReference type="GO" id="GO:0030288">
    <property type="term" value="C:outer membrane-bounded periplasmic space"/>
    <property type="evidence" value="ECO:0007669"/>
    <property type="project" value="TreeGrafter"/>
</dbReference>
<dbReference type="FunFam" id="2.40.30.170:FF:000010">
    <property type="entry name" value="Efflux RND transporter periplasmic adaptor subunit"/>
    <property type="match status" value="1"/>
</dbReference>
<reference evidence="10 11" key="1">
    <citation type="submission" date="2016-01" db="EMBL/GenBank/DDBJ databases">
        <title>Genome sequencing of Roseivirga spongicola UST030701-084.</title>
        <authorList>
            <person name="Selvaratnam C."/>
            <person name="Thevarajoo S."/>
            <person name="Goh K.M."/>
            <person name="Ee R."/>
            <person name="Chan K.-G."/>
            <person name="Chong C.S."/>
        </authorList>
    </citation>
    <scope>NUCLEOTIDE SEQUENCE [LARGE SCALE GENOMIC DNA]</scope>
    <source>
        <strain evidence="10 11">UST030701-084</strain>
    </source>
</reference>
<dbReference type="InterPro" id="IPR058649">
    <property type="entry name" value="CzcB_C"/>
</dbReference>
<feature type="domain" description="Heavy metal binding" evidence="5">
    <location>
        <begin position="52"/>
        <end position="78"/>
    </location>
</feature>
<organism evidence="10 11">
    <name type="scientific">Roseivirga spongicola</name>
    <dbReference type="NCBI Taxonomy" id="333140"/>
    <lineage>
        <taxon>Bacteria</taxon>
        <taxon>Pseudomonadati</taxon>
        <taxon>Bacteroidota</taxon>
        <taxon>Cytophagia</taxon>
        <taxon>Cytophagales</taxon>
        <taxon>Roseivirgaceae</taxon>
        <taxon>Roseivirga</taxon>
    </lineage>
</organism>
<dbReference type="GO" id="GO:0015679">
    <property type="term" value="P:plasma membrane copper ion transport"/>
    <property type="evidence" value="ECO:0007669"/>
    <property type="project" value="TreeGrafter"/>
</dbReference>
<dbReference type="PANTHER" id="PTHR30097">
    <property type="entry name" value="CATION EFFLUX SYSTEM PROTEIN CUSB"/>
    <property type="match status" value="1"/>
</dbReference>
<keyword evidence="3" id="KW-1133">Transmembrane helix</keyword>
<dbReference type="Gene3D" id="2.40.420.20">
    <property type="match status" value="1"/>
</dbReference>
<evidence type="ECO:0000259" key="7">
    <source>
        <dbReference type="Pfam" id="PF25919"/>
    </source>
</evidence>
<comment type="caution">
    <text evidence="10">The sequence shown here is derived from an EMBL/GenBank/DDBJ whole genome shotgun (WGS) entry which is preliminary data.</text>
</comment>
<dbReference type="InterPro" id="IPR021782">
    <property type="entry name" value="DUF3347"/>
</dbReference>
<evidence type="ECO:0000259" key="5">
    <source>
        <dbReference type="Pfam" id="PF19335"/>
    </source>
</evidence>
<dbReference type="InterPro" id="IPR045800">
    <property type="entry name" value="HMBD"/>
</dbReference>